<protein>
    <recommendedName>
        <fullName evidence="4 13">Threonylcarbamoyl-AMP synthase</fullName>
        <shortName evidence="13">TC-AMP synthase</shortName>
        <ecNumber evidence="3 13">2.7.7.87</ecNumber>
    </recommendedName>
    <alternativeName>
        <fullName evidence="11 13">L-threonylcarbamoyladenylate synthase</fullName>
    </alternativeName>
</protein>
<comment type="catalytic activity">
    <reaction evidence="12 13">
        <text>L-threonine + hydrogencarbonate + ATP = L-threonylcarbamoyladenylate + diphosphate + H2O</text>
        <dbReference type="Rhea" id="RHEA:36407"/>
        <dbReference type="ChEBI" id="CHEBI:15377"/>
        <dbReference type="ChEBI" id="CHEBI:17544"/>
        <dbReference type="ChEBI" id="CHEBI:30616"/>
        <dbReference type="ChEBI" id="CHEBI:33019"/>
        <dbReference type="ChEBI" id="CHEBI:57926"/>
        <dbReference type="ChEBI" id="CHEBI:73682"/>
        <dbReference type="EC" id="2.7.7.87"/>
    </reaction>
</comment>
<feature type="binding site" evidence="14">
    <location>
        <position position="187"/>
    </location>
    <ligand>
        <name>L-threonine</name>
        <dbReference type="ChEBI" id="CHEBI:57926"/>
    </ligand>
</feature>
<dbReference type="InterPro" id="IPR017945">
    <property type="entry name" value="DHBP_synth_RibB-like_a/b_dom"/>
</dbReference>
<feature type="binding site" evidence="14">
    <location>
        <position position="207"/>
    </location>
    <ligand>
        <name>L-threonine</name>
        <dbReference type="ChEBI" id="CHEBI:57926"/>
    </ligand>
</feature>
<dbReference type="GO" id="GO:0006450">
    <property type="term" value="P:regulation of translational fidelity"/>
    <property type="evidence" value="ECO:0007669"/>
    <property type="project" value="TreeGrafter"/>
</dbReference>
<feature type="binding site" evidence="14">
    <location>
        <position position="100"/>
    </location>
    <ligand>
        <name>L-threonine</name>
        <dbReference type="ChEBI" id="CHEBI:57926"/>
    </ligand>
</feature>
<accession>A0A931I0D1</accession>
<dbReference type="InterPro" id="IPR010923">
    <property type="entry name" value="T(6)A37_SUA5"/>
</dbReference>
<dbReference type="PROSITE" id="PS51163">
    <property type="entry name" value="YRDC"/>
    <property type="match status" value="1"/>
</dbReference>
<keyword evidence="6 13" id="KW-0808">Transferase</keyword>
<dbReference type="InterPro" id="IPR005145">
    <property type="entry name" value="Sua5_C"/>
</dbReference>
<evidence type="ECO:0000256" key="8">
    <source>
        <dbReference type="ARBA" id="ARBA00022695"/>
    </source>
</evidence>
<dbReference type="InterPro" id="IPR006070">
    <property type="entry name" value="Sua5-like_dom"/>
</dbReference>
<dbReference type="Pfam" id="PF01300">
    <property type="entry name" value="Sua5_yciO_yrdC"/>
    <property type="match status" value="1"/>
</dbReference>
<evidence type="ECO:0000256" key="1">
    <source>
        <dbReference type="ARBA" id="ARBA00004496"/>
    </source>
</evidence>
<keyword evidence="5 13" id="KW-0963">Cytoplasm</keyword>
<evidence type="ECO:0000256" key="6">
    <source>
        <dbReference type="ARBA" id="ARBA00022679"/>
    </source>
</evidence>
<reference evidence="16" key="1">
    <citation type="submission" date="2020-12" db="EMBL/GenBank/DDBJ databases">
        <title>Methylobrevis albus sp. nov., isolated from fresh water lack sediment.</title>
        <authorList>
            <person name="Zou Q."/>
        </authorList>
    </citation>
    <scope>NUCLEOTIDE SEQUENCE</scope>
    <source>
        <strain evidence="16">L22</strain>
    </source>
</reference>
<organism evidence="16 17">
    <name type="scientific">Methylobrevis albus</name>
    <dbReference type="NCBI Taxonomy" id="2793297"/>
    <lineage>
        <taxon>Bacteria</taxon>
        <taxon>Pseudomonadati</taxon>
        <taxon>Pseudomonadota</taxon>
        <taxon>Alphaproteobacteria</taxon>
        <taxon>Hyphomicrobiales</taxon>
        <taxon>Pleomorphomonadaceae</taxon>
        <taxon>Methylobrevis</taxon>
    </lineage>
</organism>
<evidence type="ECO:0000256" key="7">
    <source>
        <dbReference type="ARBA" id="ARBA00022694"/>
    </source>
</evidence>
<dbReference type="SUPFAM" id="SSF55821">
    <property type="entry name" value="YrdC/RibB"/>
    <property type="match status" value="1"/>
</dbReference>
<evidence type="ECO:0000313" key="17">
    <source>
        <dbReference type="Proteomes" id="UP000631694"/>
    </source>
</evidence>
<evidence type="ECO:0000313" key="16">
    <source>
        <dbReference type="EMBL" id="MBH0237109.1"/>
    </source>
</evidence>
<dbReference type="EMBL" id="JADZLT010000041">
    <property type="protein sequence ID" value="MBH0237109.1"/>
    <property type="molecule type" value="Genomic_DNA"/>
</dbReference>
<dbReference type="InterPro" id="IPR038385">
    <property type="entry name" value="Sua5/YwlC_C"/>
</dbReference>
<dbReference type="GO" id="GO:0005524">
    <property type="term" value="F:ATP binding"/>
    <property type="evidence" value="ECO:0007669"/>
    <property type="project" value="UniProtKB-UniRule"/>
</dbReference>
<keyword evidence="7 13" id="KW-0819">tRNA processing</keyword>
<comment type="subcellular location">
    <subcellularLocation>
        <location evidence="1 13">Cytoplasm</location>
    </subcellularLocation>
</comment>
<dbReference type="Pfam" id="PF03481">
    <property type="entry name" value="Sua5_C"/>
    <property type="match status" value="1"/>
</dbReference>
<evidence type="ECO:0000256" key="13">
    <source>
        <dbReference type="PIRNR" id="PIRNR004930"/>
    </source>
</evidence>
<evidence type="ECO:0000256" key="12">
    <source>
        <dbReference type="ARBA" id="ARBA00048366"/>
    </source>
</evidence>
<dbReference type="Gene3D" id="3.40.50.11030">
    <property type="entry name" value="Threonylcarbamoyl-AMP synthase, C-terminal domain"/>
    <property type="match status" value="1"/>
</dbReference>
<dbReference type="InterPro" id="IPR050156">
    <property type="entry name" value="TC-AMP_synthase_SUA5"/>
</dbReference>
<dbReference type="Gene3D" id="3.90.870.10">
    <property type="entry name" value="DHBP synthase"/>
    <property type="match status" value="1"/>
</dbReference>
<feature type="binding site" evidence="14">
    <location>
        <position position="261"/>
    </location>
    <ligand>
        <name>ATP</name>
        <dbReference type="ChEBI" id="CHEBI:30616"/>
    </ligand>
</feature>
<dbReference type="GO" id="GO:0008033">
    <property type="term" value="P:tRNA processing"/>
    <property type="evidence" value="ECO:0007669"/>
    <property type="project" value="UniProtKB-KW"/>
</dbReference>
<feature type="domain" description="YrdC-like" evidence="15">
    <location>
        <begin position="78"/>
        <end position="265"/>
    </location>
</feature>
<evidence type="ECO:0000256" key="9">
    <source>
        <dbReference type="ARBA" id="ARBA00022741"/>
    </source>
</evidence>
<keyword evidence="17" id="KW-1185">Reference proteome</keyword>
<feature type="binding site" evidence="14">
    <location>
        <position position="217"/>
    </location>
    <ligand>
        <name>ATP</name>
        <dbReference type="ChEBI" id="CHEBI:30616"/>
    </ligand>
</feature>
<evidence type="ECO:0000256" key="4">
    <source>
        <dbReference type="ARBA" id="ARBA00015492"/>
    </source>
</evidence>
<sequence>MSAIDSTGALNCISFHSTCWSPAGRRAVPSADGLTGLAHGVKQRRQAARRDDTRTARRPDRIVTTAATPRTILAAADDAAIAVAAAHLAAGDLVAFPTETVYGLGGDATNGRAVAGIYAAKGRPSFNPLIVHLPSAEAAARFAVFDPRAARLAAAFWPGALTLVLPKRNDAGLSDLVTAGLGSVALRVPDHEVARALLQASGRPLAAPSANRSGHVSPTTAAHVAADLDGRIAMILDGGPTAVGLESTILDLTGPVARLLRHGGIDRAALEAVLGAPLDDTPVTDDVAPVAPGLLSSHYAPAARVRLDAAAPRPSEAFLGFGPLPAGVTGPAETLSATFDLTEAAANLFAALRRLDAAGAATIAVAPIPAHGLGEAINDRLRRAAAPREGGG</sequence>
<name>A0A931I0D1_9HYPH</name>
<evidence type="ECO:0000256" key="2">
    <source>
        <dbReference type="ARBA" id="ARBA00007663"/>
    </source>
</evidence>
<dbReference type="Proteomes" id="UP000631694">
    <property type="component" value="Unassembled WGS sequence"/>
</dbReference>
<dbReference type="GO" id="GO:0005737">
    <property type="term" value="C:cytoplasm"/>
    <property type="evidence" value="ECO:0007669"/>
    <property type="project" value="UniProtKB-SubCell"/>
</dbReference>
<dbReference type="PANTHER" id="PTHR17490">
    <property type="entry name" value="SUA5"/>
    <property type="match status" value="1"/>
</dbReference>
<dbReference type="PIRSF" id="PIRSF004930">
    <property type="entry name" value="Tln_factor_SUA5"/>
    <property type="match status" value="1"/>
</dbReference>
<evidence type="ECO:0000256" key="14">
    <source>
        <dbReference type="PIRSR" id="PIRSR004930-1"/>
    </source>
</evidence>
<dbReference type="GO" id="GO:0003725">
    <property type="term" value="F:double-stranded RNA binding"/>
    <property type="evidence" value="ECO:0007669"/>
    <property type="project" value="UniProtKB-UniRule"/>
</dbReference>
<dbReference type="NCBIfam" id="TIGR00057">
    <property type="entry name" value="L-threonylcarbamoyladenylate synthase"/>
    <property type="match status" value="1"/>
</dbReference>
<keyword evidence="10 13" id="KW-0067">ATP-binding</keyword>
<feature type="binding site" evidence="14">
    <location>
        <position position="247"/>
    </location>
    <ligand>
        <name>L-threonine</name>
        <dbReference type="ChEBI" id="CHEBI:57926"/>
    </ligand>
</feature>
<evidence type="ECO:0000259" key="15">
    <source>
        <dbReference type="PROSITE" id="PS51163"/>
    </source>
</evidence>
<dbReference type="EC" id="2.7.7.87" evidence="3 13"/>
<feature type="binding site" evidence="14">
    <location>
        <position position="299"/>
    </location>
    <ligand>
        <name>ATP</name>
        <dbReference type="ChEBI" id="CHEBI:30616"/>
    </ligand>
</feature>
<evidence type="ECO:0000256" key="10">
    <source>
        <dbReference type="ARBA" id="ARBA00022840"/>
    </source>
</evidence>
<evidence type="ECO:0000256" key="5">
    <source>
        <dbReference type="ARBA" id="ARBA00022490"/>
    </source>
</evidence>
<gene>
    <name evidence="16" type="ORF">I5731_04680</name>
</gene>
<comment type="function">
    <text evidence="13">Required for the formation of a threonylcarbamoyl group on adenosine at position 37 (t(6)A37) in tRNAs that read codons beginning with adenine.</text>
</comment>
<keyword evidence="9 13" id="KW-0547">Nucleotide-binding</keyword>
<feature type="binding site" evidence="14">
    <location>
        <position position="127"/>
    </location>
    <ligand>
        <name>ATP</name>
        <dbReference type="ChEBI" id="CHEBI:30616"/>
    </ligand>
</feature>
<dbReference type="AlphaFoldDB" id="A0A931I0D1"/>
<feature type="binding site" evidence="14">
    <location>
        <position position="209"/>
    </location>
    <ligand>
        <name>ATP</name>
        <dbReference type="ChEBI" id="CHEBI:30616"/>
    </ligand>
</feature>
<keyword evidence="8 13" id="KW-0548">Nucleotidyltransferase</keyword>
<evidence type="ECO:0000256" key="3">
    <source>
        <dbReference type="ARBA" id="ARBA00012584"/>
    </source>
</evidence>
<dbReference type="GO" id="GO:0061710">
    <property type="term" value="F:L-threonylcarbamoyladenylate synthase"/>
    <property type="evidence" value="ECO:0007669"/>
    <property type="project" value="UniProtKB-EC"/>
</dbReference>
<dbReference type="GO" id="GO:0000049">
    <property type="term" value="F:tRNA binding"/>
    <property type="evidence" value="ECO:0007669"/>
    <property type="project" value="TreeGrafter"/>
</dbReference>
<comment type="caution">
    <text evidence="16">The sequence shown here is derived from an EMBL/GenBank/DDBJ whole genome shotgun (WGS) entry which is preliminary data.</text>
</comment>
<feature type="binding site" evidence="14">
    <location>
        <position position="132"/>
    </location>
    <ligand>
        <name>L-threonine</name>
        <dbReference type="ChEBI" id="CHEBI:57926"/>
    </ligand>
</feature>
<proteinExistence type="inferred from homology"/>
<comment type="similarity">
    <text evidence="2 13">Belongs to the SUA5 family.</text>
</comment>
<dbReference type="PANTHER" id="PTHR17490:SF16">
    <property type="entry name" value="THREONYLCARBAMOYL-AMP SYNTHASE"/>
    <property type="match status" value="1"/>
</dbReference>
<evidence type="ECO:0000256" key="11">
    <source>
        <dbReference type="ARBA" id="ARBA00029774"/>
    </source>
</evidence>
<dbReference type="FunFam" id="3.90.870.10:FF:000009">
    <property type="entry name" value="Threonylcarbamoyl-AMP synthase, putative"/>
    <property type="match status" value="1"/>
</dbReference>
<feature type="binding site" evidence="14">
    <location>
        <position position="123"/>
    </location>
    <ligand>
        <name>ATP</name>
        <dbReference type="ChEBI" id="CHEBI:30616"/>
    </ligand>
</feature>